<feature type="domain" description="RNA polymerase sigma factor 70 region 4 type 2" evidence="6">
    <location>
        <begin position="138"/>
        <end position="191"/>
    </location>
</feature>
<comment type="similarity">
    <text evidence="1">Belongs to the sigma-70 factor family. ECF subfamily.</text>
</comment>
<dbReference type="InterPro" id="IPR013324">
    <property type="entry name" value="RNA_pol_sigma_r3/r4-like"/>
</dbReference>
<dbReference type="InterPro" id="IPR036388">
    <property type="entry name" value="WH-like_DNA-bd_sf"/>
</dbReference>
<dbReference type="GO" id="GO:0003677">
    <property type="term" value="F:DNA binding"/>
    <property type="evidence" value="ECO:0007669"/>
    <property type="project" value="InterPro"/>
</dbReference>
<accession>A0A7U9L0M5</accession>
<dbReference type="NCBIfam" id="TIGR02937">
    <property type="entry name" value="sigma70-ECF"/>
    <property type="match status" value="1"/>
</dbReference>
<dbReference type="SUPFAM" id="SSF88659">
    <property type="entry name" value="Sigma3 and sigma4 domains of RNA polymerase sigma factors"/>
    <property type="match status" value="1"/>
</dbReference>
<dbReference type="GeneID" id="95625350"/>
<dbReference type="RefSeq" id="WP_125047957.1">
    <property type="nucleotide sequence ID" value="NZ_BHZC01000001.1"/>
</dbReference>
<dbReference type="NCBIfam" id="NF007228">
    <property type="entry name" value="PRK09646.1"/>
    <property type="match status" value="1"/>
</dbReference>
<dbReference type="InterPro" id="IPR013325">
    <property type="entry name" value="RNA_pol_sigma_r2"/>
</dbReference>
<dbReference type="Gene3D" id="1.10.1740.10">
    <property type="match status" value="1"/>
</dbReference>
<keyword evidence="4" id="KW-0804">Transcription</keyword>
<evidence type="ECO:0000313" key="8">
    <source>
        <dbReference type="Proteomes" id="UP000287830"/>
    </source>
</evidence>
<dbReference type="PANTHER" id="PTHR43133:SF66">
    <property type="entry name" value="ECF RNA POLYMERASE SIGMA FACTOR SIGK"/>
    <property type="match status" value="1"/>
</dbReference>
<protein>
    <submittedName>
        <fullName evidence="7">RNA polymerase sigma factor SigK</fullName>
    </submittedName>
</protein>
<evidence type="ECO:0000259" key="6">
    <source>
        <dbReference type="Pfam" id="PF08281"/>
    </source>
</evidence>
<name>A0A7U9L0M5_9ACTN</name>
<dbReference type="InterPro" id="IPR014284">
    <property type="entry name" value="RNA_pol_sigma-70_dom"/>
</dbReference>
<evidence type="ECO:0000256" key="1">
    <source>
        <dbReference type="ARBA" id="ARBA00010641"/>
    </source>
</evidence>
<dbReference type="GO" id="GO:0006352">
    <property type="term" value="P:DNA-templated transcription initiation"/>
    <property type="evidence" value="ECO:0007669"/>
    <property type="project" value="InterPro"/>
</dbReference>
<evidence type="ECO:0000256" key="3">
    <source>
        <dbReference type="ARBA" id="ARBA00023082"/>
    </source>
</evidence>
<feature type="domain" description="RNA polymerase sigma-70 region 2" evidence="5">
    <location>
        <begin position="40"/>
        <end position="107"/>
    </location>
</feature>
<comment type="caution">
    <text evidence="7">The sequence shown here is derived from an EMBL/GenBank/DDBJ whole genome shotgun (WGS) entry which is preliminary data.</text>
</comment>
<dbReference type="OrthoDB" id="9784272at2"/>
<evidence type="ECO:0000259" key="5">
    <source>
        <dbReference type="Pfam" id="PF04542"/>
    </source>
</evidence>
<dbReference type="Pfam" id="PF04542">
    <property type="entry name" value="Sigma70_r2"/>
    <property type="match status" value="1"/>
</dbReference>
<organism evidence="7 8">
    <name type="scientific">Streptomyces chrestomyceticus JCM 4735</name>
    <dbReference type="NCBI Taxonomy" id="1306181"/>
    <lineage>
        <taxon>Bacteria</taxon>
        <taxon>Bacillati</taxon>
        <taxon>Actinomycetota</taxon>
        <taxon>Actinomycetes</taxon>
        <taxon>Kitasatosporales</taxon>
        <taxon>Streptomycetaceae</taxon>
        <taxon>Streptomyces</taxon>
    </lineage>
</organism>
<dbReference type="AlphaFoldDB" id="A0A7U9L0M5"/>
<gene>
    <name evidence="7" type="ORF">OEIGOIKO_06623</name>
</gene>
<dbReference type="EMBL" id="BHZC01000001">
    <property type="protein sequence ID" value="GCD38804.1"/>
    <property type="molecule type" value="Genomic_DNA"/>
</dbReference>
<dbReference type="PANTHER" id="PTHR43133">
    <property type="entry name" value="RNA POLYMERASE ECF-TYPE SIGMA FACTO"/>
    <property type="match status" value="1"/>
</dbReference>
<keyword evidence="2" id="KW-0805">Transcription regulation</keyword>
<reference evidence="7 8" key="1">
    <citation type="submission" date="2018-11" db="EMBL/GenBank/DDBJ databases">
        <title>Whole genome sequence of Streptomyces chrestomyceticus NBRC 13444(T).</title>
        <authorList>
            <person name="Komaki H."/>
            <person name="Tamura T."/>
        </authorList>
    </citation>
    <scope>NUCLEOTIDE SEQUENCE [LARGE SCALE GENOMIC DNA]</scope>
    <source>
        <strain evidence="7 8">NBRC 13444</strain>
    </source>
</reference>
<sequence>MTGRHGNGVSRVDSRTGAGRGAEVLLPLIARGDHGAFEELYDLVSPPVFGMARRVLRDTAQAEEVTQEVLLEIWRRAGRYDPGRGSALSWILTLAHRRAVDRVRAARAASEREERAARRGAVAVFDEVAEEVEGSFEREWVRRCLERLTALQRQSVTLVYYDGYTHREAARRLAVPLGTVKSRLRDGLARLRDCLAGAV</sequence>
<dbReference type="CDD" id="cd06171">
    <property type="entry name" value="Sigma70_r4"/>
    <property type="match status" value="1"/>
</dbReference>
<keyword evidence="3" id="KW-0731">Sigma factor</keyword>
<dbReference type="GO" id="GO:0016987">
    <property type="term" value="F:sigma factor activity"/>
    <property type="evidence" value="ECO:0007669"/>
    <property type="project" value="UniProtKB-KW"/>
</dbReference>
<dbReference type="Gene3D" id="1.10.10.10">
    <property type="entry name" value="Winged helix-like DNA-binding domain superfamily/Winged helix DNA-binding domain"/>
    <property type="match status" value="1"/>
</dbReference>
<dbReference type="InterPro" id="IPR039425">
    <property type="entry name" value="RNA_pol_sigma-70-like"/>
</dbReference>
<evidence type="ECO:0000256" key="2">
    <source>
        <dbReference type="ARBA" id="ARBA00023015"/>
    </source>
</evidence>
<dbReference type="SUPFAM" id="SSF88946">
    <property type="entry name" value="Sigma2 domain of RNA polymerase sigma factors"/>
    <property type="match status" value="1"/>
</dbReference>
<dbReference type="InterPro" id="IPR013249">
    <property type="entry name" value="RNA_pol_sigma70_r4_t2"/>
</dbReference>
<evidence type="ECO:0000256" key="4">
    <source>
        <dbReference type="ARBA" id="ARBA00023163"/>
    </source>
</evidence>
<dbReference type="Proteomes" id="UP000287830">
    <property type="component" value="Unassembled WGS sequence"/>
</dbReference>
<dbReference type="InterPro" id="IPR007627">
    <property type="entry name" value="RNA_pol_sigma70_r2"/>
</dbReference>
<dbReference type="Pfam" id="PF08281">
    <property type="entry name" value="Sigma70_r4_2"/>
    <property type="match status" value="1"/>
</dbReference>
<proteinExistence type="inferred from homology"/>
<evidence type="ECO:0000313" key="7">
    <source>
        <dbReference type="EMBL" id="GCD38804.1"/>
    </source>
</evidence>